<dbReference type="Pfam" id="PF09969">
    <property type="entry name" value="DUF2203"/>
    <property type="match status" value="1"/>
</dbReference>
<sequence length="134" mass="15453">MAAKYFTVSEANELIPVVDQELRALQVLKRKFEEKYSQLKKLKEVTYGNVGSLDHDPFFTLEAELEFLQIEARSHIMSFQHKGIELKDIDIGLVDFPALISGEEVLLCWRQGEEKVAYYHSRNDGYSGRKPISE</sequence>
<comment type="caution">
    <text evidence="1">The sequence shown here is derived from an EMBL/GenBank/DDBJ whole genome shotgun (WGS) entry which is preliminary data.</text>
</comment>
<proteinExistence type="predicted"/>
<organism evidence="1 2">
    <name type="scientific">Paenibacillus eucommiae</name>
    <dbReference type="NCBI Taxonomy" id="1355755"/>
    <lineage>
        <taxon>Bacteria</taxon>
        <taxon>Bacillati</taxon>
        <taxon>Bacillota</taxon>
        <taxon>Bacilli</taxon>
        <taxon>Bacillales</taxon>
        <taxon>Paenibacillaceae</taxon>
        <taxon>Paenibacillus</taxon>
    </lineage>
</organism>
<reference evidence="1 2" key="1">
    <citation type="submission" date="2021-03" db="EMBL/GenBank/DDBJ databases">
        <title>Genomic Encyclopedia of Type Strains, Phase IV (KMG-IV): sequencing the most valuable type-strain genomes for metagenomic binning, comparative biology and taxonomic classification.</title>
        <authorList>
            <person name="Goeker M."/>
        </authorList>
    </citation>
    <scope>NUCLEOTIDE SEQUENCE [LARGE SCALE GENOMIC DNA]</scope>
    <source>
        <strain evidence="1 2">DSM 26048</strain>
    </source>
</reference>
<dbReference type="PIRSF" id="PIRSF016498">
    <property type="entry name" value="UCP016498"/>
    <property type="match status" value="1"/>
</dbReference>
<name>A0ABS4J121_9BACL</name>
<dbReference type="Proteomes" id="UP001519287">
    <property type="component" value="Unassembled WGS sequence"/>
</dbReference>
<accession>A0ABS4J121</accession>
<evidence type="ECO:0008006" key="3">
    <source>
        <dbReference type="Google" id="ProtNLM"/>
    </source>
</evidence>
<keyword evidence="2" id="KW-1185">Reference proteome</keyword>
<dbReference type="InterPro" id="IPR018699">
    <property type="entry name" value="DUF2203"/>
</dbReference>
<dbReference type="EMBL" id="JAGGLB010000019">
    <property type="protein sequence ID" value="MBP1993537.1"/>
    <property type="molecule type" value="Genomic_DNA"/>
</dbReference>
<protein>
    <recommendedName>
        <fullName evidence="3">Cell division protein DivIVA</fullName>
    </recommendedName>
</protein>
<evidence type="ECO:0000313" key="1">
    <source>
        <dbReference type="EMBL" id="MBP1993537.1"/>
    </source>
</evidence>
<dbReference type="RefSeq" id="WP_209975424.1">
    <property type="nucleotide sequence ID" value="NZ_JAGGLB010000019.1"/>
</dbReference>
<evidence type="ECO:0000313" key="2">
    <source>
        <dbReference type="Proteomes" id="UP001519287"/>
    </source>
</evidence>
<gene>
    <name evidence="1" type="ORF">J2Z66_005159</name>
</gene>